<evidence type="ECO:0000313" key="11">
    <source>
        <dbReference type="EMBL" id="KZV56492.1"/>
    </source>
</evidence>
<evidence type="ECO:0000256" key="7">
    <source>
        <dbReference type="ARBA" id="ARBA00047622"/>
    </source>
</evidence>
<comment type="catalytic activity">
    <reaction evidence="7">
        <text>phosphoethanolamine + S-adenosyl-L-methionine = N-methylethanolamine phosphate + S-adenosyl-L-homocysteine + H(+)</text>
        <dbReference type="Rhea" id="RHEA:20365"/>
        <dbReference type="ChEBI" id="CHEBI:15378"/>
        <dbReference type="ChEBI" id="CHEBI:57781"/>
        <dbReference type="ChEBI" id="CHEBI:57856"/>
        <dbReference type="ChEBI" id="CHEBI:58190"/>
        <dbReference type="ChEBI" id="CHEBI:59789"/>
        <dbReference type="EC" id="2.1.1.103"/>
    </reaction>
    <physiologicalReaction direction="left-to-right" evidence="7">
        <dbReference type="Rhea" id="RHEA:20366"/>
    </physiologicalReaction>
</comment>
<evidence type="ECO:0000313" key="12">
    <source>
        <dbReference type="Proteomes" id="UP000250235"/>
    </source>
</evidence>
<comment type="catalytic activity">
    <reaction evidence="8">
        <text>N-methylethanolamine phosphate + S-adenosyl-L-methionine = N,N-dimethylethanolamine phosphate + S-adenosyl-L-homocysteine + H(+)</text>
        <dbReference type="Rhea" id="RHEA:25321"/>
        <dbReference type="ChEBI" id="CHEBI:15378"/>
        <dbReference type="ChEBI" id="CHEBI:57781"/>
        <dbReference type="ChEBI" id="CHEBI:57856"/>
        <dbReference type="ChEBI" id="CHEBI:58641"/>
        <dbReference type="ChEBI" id="CHEBI:59789"/>
        <dbReference type="EC" id="2.1.1.103"/>
    </reaction>
    <physiologicalReaction direction="left-to-right" evidence="8">
        <dbReference type="Rhea" id="RHEA:25322"/>
    </physiologicalReaction>
</comment>
<comment type="pathway">
    <text evidence="4">Phospholipid metabolism; phosphatidylcholine biosynthesis; phosphocholine from phosphoethanolamine: step 1/1.</text>
</comment>
<keyword evidence="12" id="KW-1185">Reference proteome</keyword>
<dbReference type="EMBL" id="KQ988193">
    <property type="protein sequence ID" value="KZV56492.1"/>
    <property type="molecule type" value="Genomic_DNA"/>
</dbReference>
<dbReference type="InterPro" id="IPR025714">
    <property type="entry name" value="Methyltranfer_dom"/>
</dbReference>
<evidence type="ECO:0000256" key="4">
    <source>
        <dbReference type="ARBA" id="ARBA00035631"/>
    </source>
</evidence>
<dbReference type="Pfam" id="PF13847">
    <property type="entry name" value="Methyltransf_31"/>
    <property type="match status" value="1"/>
</dbReference>
<dbReference type="PANTHER" id="PTHR44307:SF2">
    <property type="entry name" value="PHOSPHOETHANOLAMINE METHYLTRANSFERASE ISOFORM X1"/>
    <property type="match status" value="1"/>
</dbReference>
<feature type="domain" description="Methyltransferase" evidence="10">
    <location>
        <begin position="282"/>
        <end position="393"/>
    </location>
</feature>
<dbReference type="GO" id="GO:0032259">
    <property type="term" value="P:methylation"/>
    <property type="evidence" value="ECO:0007669"/>
    <property type="project" value="UniProtKB-KW"/>
</dbReference>
<evidence type="ECO:0000256" key="5">
    <source>
        <dbReference type="ARBA" id="ARBA00035674"/>
    </source>
</evidence>
<organism evidence="11 12">
    <name type="scientific">Dorcoceras hygrometricum</name>
    <dbReference type="NCBI Taxonomy" id="472368"/>
    <lineage>
        <taxon>Eukaryota</taxon>
        <taxon>Viridiplantae</taxon>
        <taxon>Streptophyta</taxon>
        <taxon>Embryophyta</taxon>
        <taxon>Tracheophyta</taxon>
        <taxon>Spermatophyta</taxon>
        <taxon>Magnoliopsida</taxon>
        <taxon>eudicotyledons</taxon>
        <taxon>Gunneridae</taxon>
        <taxon>Pentapetalae</taxon>
        <taxon>asterids</taxon>
        <taxon>lamiids</taxon>
        <taxon>Lamiales</taxon>
        <taxon>Gesneriaceae</taxon>
        <taxon>Didymocarpoideae</taxon>
        <taxon>Trichosporeae</taxon>
        <taxon>Loxocarpinae</taxon>
        <taxon>Dorcoceras</taxon>
    </lineage>
</organism>
<dbReference type="OrthoDB" id="8300214at2759"/>
<evidence type="ECO:0000256" key="6">
    <source>
        <dbReference type="ARBA" id="ARBA00047619"/>
    </source>
</evidence>
<dbReference type="InterPro" id="IPR025771">
    <property type="entry name" value="Phosphoethanolamine_N-MeTrfase"/>
</dbReference>
<gene>
    <name evidence="11" type="ORF">F511_22300</name>
</gene>
<evidence type="ECO:0000259" key="9">
    <source>
        <dbReference type="Pfam" id="PF13649"/>
    </source>
</evidence>
<dbReference type="SUPFAM" id="SSF53335">
    <property type="entry name" value="S-adenosyl-L-methionine-dependent methyltransferases"/>
    <property type="match status" value="2"/>
</dbReference>
<dbReference type="InterPro" id="IPR029063">
    <property type="entry name" value="SAM-dependent_MTases_sf"/>
</dbReference>
<dbReference type="AlphaFoldDB" id="A0A2Z7DA74"/>
<evidence type="ECO:0000256" key="8">
    <source>
        <dbReference type="ARBA" id="ARBA00047841"/>
    </source>
</evidence>
<dbReference type="CDD" id="cd02440">
    <property type="entry name" value="AdoMet_MTases"/>
    <property type="match status" value="2"/>
</dbReference>
<dbReference type="Pfam" id="PF13649">
    <property type="entry name" value="Methyltransf_25"/>
    <property type="match status" value="1"/>
</dbReference>
<dbReference type="PROSITE" id="PS51582">
    <property type="entry name" value="SAM_PEAMT"/>
    <property type="match status" value="1"/>
</dbReference>
<dbReference type="EC" id="2.1.1.103" evidence="5"/>
<sequence length="491" mass="56043">MAAVQEPEREVQKNYWIEHTADLTLESMMLDSKASDLDKEERPEVLSLLPPFDGKSVLELGAGIGRFTGELAKRAGELVALDFIESAIKKNGAINGHHKNVKFMCADVTSPDLKFPEGSLDLIFTNWLLMYLSDEEVENLAERMVKWLKVGGHIFFRESCFHQSGDHKRKNNPTHYREPRFYTKLFKECHLSENSGNSYELELIGFKCIGAYVRNKKNQNQICWLWQKVASDNDRGFQKFLDTVQYKSSGILRYERVFGPGFVSTGGIDTTREFVDKLDLQPGQKVLDVGCGIGGGDFYMAEKYDVHVVGIDLSINMISFAFERAIGLNCAVEFEVADCTKKDYPDGTFDVIYSRDTILHVQDKPALFRSFYKWLKPGGKVLISDYCRKAGTPSTEFSEYIKQRGYDLHDVQTYGQMLRDAGFDEVVAEDRTDQFIKVLEKELDTVEKDKETFIRDFSEEDYNDIVGGWKAKLVRSTSGEQLWGLFIAKKK</sequence>
<dbReference type="GO" id="GO:0000234">
    <property type="term" value="F:phosphoethanolamine N-methyltransferase activity"/>
    <property type="evidence" value="ECO:0007669"/>
    <property type="project" value="UniProtKB-EC"/>
</dbReference>
<dbReference type="Proteomes" id="UP000250235">
    <property type="component" value="Unassembled WGS sequence"/>
</dbReference>
<evidence type="ECO:0000259" key="10">
    <source>
        <dbReference type="Pfam" id="PF13847"/>
    </source>
</evidence>
<evidence type="ECO:0000256" key="3">
    <source>
        <dbReference type="ARBA" id="ARBA00022679"/>
    </source>
</evidence>
<accession>A0A2Z7DA74</accession>
<comment type="pathway">
    <text evidence="1">Lipid metabolism.</text>
</comment>
<comment type="catalytic activity">
    <reaction evidence="6">
        <text>N,N-dimethylethanolamine phosphate + S-adenosyl-L-methionine = phosphocholine + S-adenosyl-L-homocysteine + H(+)</text>
        <dbReference type="Rhea" id="RHEA:25325"/>
        <dbReference type="ChEBI" id="CHEBI:15378"/>
        <dbReference type="ChEBI" id="CHEBI:57856"/>
        <dbReference type="ChEBI" id="CHEBI:58641"/>
        <dbReference type="ChEBI" id="CHEBI:59789"/>
        <dbReference type="ChEBI" id="CHEBI:295975"/>
        <dbReference type="EC" id="2.1.1.103"/>
    </reaction>
    <physiologicalReaction direction="left-to-right" evidence="6">
        <dbReference type="Rhea" id="RHEA:25326"/>
    </physiologicalReaction>
</comment>
<dbReference type="PANTHER" id="PTHR44307">
    <property type="entry name" value="PHOSPHOETHANOLAMINE METHYLTRANSFERASE"/>
    <property type="match status" value="1"/>
</dbReference>
<dbReference type="GO" id="GO:0006656">
    <property type="term" value="P:phosphatidylcholine biosynthetic process"/>
    <property type="evidence" value="ECO:0007669"/>
    <property type="project" value="InterPro"/>
</dbReference>
<protein>
    <recommendedName>
        <fullName evidence="5">phosphoethanolamine N-methyltransferase</fullName>
        <ecNumber evidence="5">2.1.1.103</ecNumber>
    </recommendedName>
</protein>
<evidence type="ECO:0000256" key="1">
    <source>
        <dbReference type="ARBA" id="ARBA00005189"/>
    </source>
</evidence>
<feature type="domain" description="Methyltransferase" evidence="9">
    <location>
        <begin position="57"/>
        <end position="152"/>
    </location>
</feature>
<reference evidence="11 12" key="1">
    <citation type="journal article" date="2015" name="Proc. Natl. Acad. Sci. U.S.A.">
        <title>The resurrection genome of Boea hygrometrica: A blueprint for survival of dehydration.</title>
        <authorList>
            <person name="Xiao L."/>
            <person name="Yang G."/>
            <person name="Zhang L."/>
            <person name="Yang X."/>
            <person name="Zhao S."/>
            <person name="Ji Z."/>
            <person name="Zhou Q."/>
            <person name="Hu M."/>
            <person name="Wang Y."/>
            <person name="Chen M."/>
            <person name="Xu Y."/>
            <person name="Jin H."/>
            <person name="Xiao X."/>
            <person name="Hu G."/>
            <person name="Bao F."/>
            <person name="Hu Y."/>
            <person name="Wan P."/>
            <person name="Li L."/>
            <person name="Deng X."/>
            <person name="Kuang T."/>
            <person name="Xiang C."/>
            <person name="Zhu J.K."/>
            <person name="Oliver M.J."/>
            <person name="He Y."/>
        </authorList>
    </citation>
    <scope>NUCLEOTIDE SEQUENCE [LARGE SCALE GENOMIC DNA]</scope>
    <source>
        <strain evidence="12">cv. XS01</strain>
    </source>
</reference>
<keyword evidence="3 11" id="KW-0808">Transferase</keyword>
<evidence type="ECO:0000256" key="2">
    <source>
        <dbReference type="ARBA" id="ARBA00022603"/>
    </source>
</evidence>
<name>A0A2Z7DA74_9LAMI</name>
<keyword evidence="2 11" id="KW-0489">Methyltransferase</keyword>
<dbReference type="Gene3D" id="3.40.50.150">
    <property type="entry name" value="Vaccinia Virus protein VP39"/>
    <property type="match status" value="2"/>
</dbReference>
<dbReference type="InterPro" id="IPR041698">
    <property type="entry name" value="Methyltransf_25"/>
</dbReference>
<proteinExistence type="predicted"/>